<name>A0A9W8MX89_9AGAR</name>
<dbReference type="Proteomes" id="UP001148786">
    <property type="component" value="Unassembled WGS sequence"/>
</dbReference>
<evidence type="ECO:0000313" key="4">
    <source>
        <dbReference type="Proteomes" id="UP001148786"/>
    </source>
</evidence>
<feature type="region of interest" description="Disordered" evidence="1">
    <location>
        <begin position="122"/>
        <end position="168"/>
    </location>
</feature>
<dbReference type="OrthoDB" id="3068107at2759"/>
<evidence type="ECO:0000256" key="1">
    <source>
        <dbReference type="SAM" id="MobiDB-lite"/>
    </source>
</evidence>
<gene>
    <name evidence="3" type="ORF">NLJ89_g5456</name>
</gene>
<evidence type="ECO:0000256" key="2">
    <source>
        <dbReference type="SAM" id="SignalP"/>
    </source>
</evidence>
<feature type="signal peptide" evidence="2">
    <location>
        <begin position="1"/>
        <end position="28"/>
    </location>
</feature>
<dbReference type="EMBL" id="JANKHO010000514">
    <property type="protein sequence ID" value="KAJ3508993.1"/>
    <property type="molecule type" value="Genomic_DNA"/>
</dbReference>
<dbReference type="AlphaFoldDB" id="A0A9W8MX89"/>
<protein>
    <submittedName>
        <fullName evidence="3">Uncharacterized protein</fullName>
    </submittedName>
</protein>
<accession>A0A9W8MX89</accession>
<keyword evidence="4" id="KW-1185">Reference proteome</keyword>
<comment type="caution">
    <text evidence="3">The sequence shown here is derived from an EMBL/GenBank/DDBJ whole genome shotgun (WGS) entry which is preliminary data.</text>
</comment>
<reference evidence="3" key="1">
    <citation type="submission" date="2022-07" db="EMBL/GenBank/DDBJ databases">
        <title>Genome Sequence of Agrocybe chaxingu.</title>
        <authorList>
            <person name="Buettner E."/>
        </authorList>
    </citation>
    <scope>NUCLEOTIDE SEQUENCE</scope>
    <source>
        <strain evidence="3">MP-N11</strain>
    </source>
</reference>
<proteinExistence type="predicted"/>
<evidence type="ECO:0000313" key="3">
    <source>
        <dbReference type="EMBL" id="KAJ3508993.1"/>
    </source>
</evidence>
<keyword evidence="2" id="KW-0732">Signal</keyword>
<sequence length="168" mass="17924">MYAYAPRSLGLGLVSWLLLLDGFGRAFGQLNSTFTGDSGDWGPPGVCATVCDDGLDGSWVCLVRFRFLPVGVGRSGFSLAVIQCSRSLCPVEDQSTVSGVLGDLARKSRPNLPHALPPVSVSCPPEQERQGGTLGNTCRHRPGVRRPAGSRWEDEGLRKPARSAVIES</sequence>
<organism evidence="3 4">
    <name type="scientific">Agrocybe chaxingu</name>
    <dbReference type="NCBI Taxonomy" id="84603"/>
    <lineage>
        <taxon>Eukaryota</taxon>
        <taxon>Fungi</taxon>
        <taxon>Dikarya</taxon>
        <taxon>Basidiomycota</taxon>
        <taxon>Agaricomycotina</taxon>
        <taxon>Agaricomycetes</taxon>
        <taxon>Agaricomycetidae</taxon>
        <taxon>Agaricales</taxon>
        <taxon>Agaricineae</taxon>
        <taxon>Strophariaceae</taxon>
        <taxon>Agrocybe</taxon>
    </lineage>
</organism>
<feature type="chain" id="PRO_5040745976" evidence="2">
    <location>
        <begin position="29"/>
        <end position="168"/>
    </location>
</feature>